<dbReference type="GO" id="GO:0003697">
    <property type="term" value="F:single-stranded DNA binding"/>
    <property type="evidence" value="ECO:0007669"/>
    <property type="project" value="UniProtKB-UniRule"/>
</dbReference>
<organism evidence="15 16">
    <name type="scientific">Desulfallas thermosapovorans DSM 6562</name>
    <dbReference type="NCBI Taxonomy" id="1121431"/>
    <lineage>
        <taxon>Bacteria</taxon>
        <taxon>Bacillati</taxon>
        <taxon>Bacillota</taxon>
        <taxon>Clostridia</taxon>
        <taxon>Eubacteriales</taxon>
        <taxon>Desulfallaceae</taxon>
        <taxon>Desulfallas</taxon>
    </lineage>
</organism>
<feature type="domain" description="RecF/RecN/SMC N-terminal" evidence="14">
    <location>
        <begin position="3"/>
        <end position="342"/>
    </location>
</feature>
<keyword evidence="10 12" id="KW-0234">DNA repair</keyword>
<dbReference type="Proteomes" id="UP000323166">
    <property type="component" value="Unassembled WGS sequence"/>
</dbReference>
<protein>
    <recommendedName>
        <fullName evidence="3 12">DNA replication and repair protein RecF</fullName>
    </recommendedName>
</protein>
<evidence type="ECO:0000256" key="3">
    <source>
        <dbReference type="ARBA" id="ARBA00020170"/>
    </source>
</evidence>
<comment type="caution">
    <text evidence="15">The sequence shown here is derived from an EMBL/GenBank/DDBJ whole genome shotgun (WGS) entry which is preliminary data.</text>
</comment>
<comment type="subcellular location">
    <subcellularLocation>
        <location evidence="1 12 13">Cytoplasm</location>
    </subcellularLocation>
</comment>
<dbReference type="GO" id="GO:0006302">
    <property type="term" value="P:double-strand break repair"/>
    <property type="evidence" value="ECO:0007669"/>
    <property type="project" value="TreeGrafter"/>
</dbReference>
<dbReference type="SUPFAM" id="SSF52540">
    <property type="entry name" value="P-loop containing nucleoside triphosphate hydrolases"/>
    <property type="match status" value="1"/>
</dbReference>
<keyword evidence="9 12" id="KW-0238">DNA-binding</keyword>
<accession>A0A5S4ZUM4</accession>
<dbReference type="RefSeq" id="WP_166510930.1">
    <property type="nucleotide sequence ID" value="NZ_VNHM01000004.1"/>
</dbReference>
<keyword evidence="11 12" id="KW-0742">SOS response</keyword>
<evidence type="ECO:0000256" key="10">
    <source>
        <dbReference type="ARBA" id="ARBA00023204"/>
    </source>
</evidence>
<evidence type="ECO:0000256" key="4">
    <source>
        <dbReference type="ARBA" id="ARBA00022490"/>
    </source>
</evidence>
<feature type="binding site" evidence="12">
    <location>
        <begin position="30"/>
        <end position="37"/>
    </location>
    <ligand>
        <name>ATP</name>
        <dbReference type="ChEBI" id="CHEBI:30616"/>
    </ligand>
</feature>
<keyword evidence="7 12" id="KW-0227">DNA damage</keyword>
<dbReference type="NCBIfam" id="TIGR00611">
    <property type="entry name" value="recf"/>
    <property type="match status" value="1"/>
</dbReference>
<keyword evidence="6 12" id="KW-0547">Nucleotide-binding</keyword>
<evidence type="ECO:0000256" key="8">
    <source>
        <dbReference type="ARBA" id="ARBA00022840"/>
    </source>
</evidence>
<evidence type="ECO:0000256" key="1">
    <source>
        <dbReference type="ARBA" id="ARBA00004496"/>
    </source>
</evidence>
<dbReference type="GO" id="GO:0005524">
    <property type="term" value="F:ATP binding"/>
    <property type="evidence" value="ECO:0007669"/>
    <property type="project" value="UniProtKB-UniRule"/>
</dbReference>
<evidence type="ECO:0000256" key="12">
    <source>
        <dbReference type="HAMAP-Rule" id="MF_00365"/>
    </source>
</evidence>
<dbReference type="InterPro" id="IPR027417">
    <property type="entry name" value="P-loop_NTPase"/>
</dbReference>
<dbReference type="GO" id="GO:0009432">
    <property type="term" value="P:SOS response"/>
    <property type="evidence" value="ECO:0007669"/>
    <property type="project" value="UniProtKB-UniRule"/>
</dbReference>
<dbReference type="InterPro" id="IPR001238">
    <property type="entry name" value="DNA-binding_RecF"/>
</dbReference>
<dbReference type="PANTHER" id="PTHR32182:SF0">
    <property type="entry name" value="DNA REPLICATION AND REPAIR PROTEIN RECF"/>
    <property type="match status" value="1"/>
</dbReference>
<dbReference type="AlphaFoldDB" id="A0A5S4ZUM4"/>
<keyword evidence="5 12" id="KW-0235">DNA replication</keyword>
<dbReference type="HAMAP" id="MF_00365">
    <property type="entry name" value="RecF"/>
    <property type="match status" value="1"/>
</dbReference>
<evidence type="ECO:0000256" key="13">
    <source>
        <dbReference type="RuleBase" id="RU000578"/>
    </source>
</evidence>
<dbReference type="GO" id="GO:0000731">
    <property type="term" value="P:DNA synthesis involved in DNA repair"/>
    <property type="evidence" value="ECO:0007669"/>
    <property type="project" value="TreeGrafter"/>
</dbReference>
<keyword evidence="16" id="KW-1185">Reference proteome</keyword>
<reference evidence="15 16" key="1">
    <citation type="submission" date="2019-07" db="EMBL/GenBank/DDBJ databases">
        <title>Genomic Encyclopedia of Type Strains, Phase I: the one thousand microbial genomes (KMG-I) project.</title>
        <authorList>
            <person name="Kyrpides N."/>
        </authorList>
    </citation>
    <scope>NUCLEOTIDE SEQUENCE [LARGE SCALE GENOMIC DNA]</scope>
    <source>
        <strain evidence="15 16">DSM 6562</strain>
    </source>
</reference>
<gene>
    <name evidence="12" type="primary">recF</name>
    <name evidence="15" type="ORF">LX24_00880</name>
</gene>
<keyword evidence="8 12" id="KW-0067">ATP-binding</keyword>
<dbReference type="InterPro" id="IPR042174">
    <property type="entry name" value="RecF_2"/>
</dbReference>
<dbReference type="Gene3D" id="1.20.1050.90">
    <property type="entry name" value="RecF/RecN/SMC, N-terminal domain"/>
    <property type="match status" value="1"/>
</dbReference>
<dbReference type="InterPro" id="IPR018078">
    <property type="entry name" value="DNA-binding_RecF_CS"/>
</dbReference>
<dbReference type="PROSITE" id="PS00618">
    <property type="entry name" value="RECF_2"/>
    <property type="match status" value="1"/>
</dbReference>
<sequence length="367" mass="42707">MILKSIDINCFRNYNRLHWQPHAGINFITGANAQGKTNLLEAIFFSGKGYSFRRKNSDVVGWHGTDASIKATYQVNNMEMDVSVNINQNGKKKLFINGVEEKRKFLPGRFGIILFKPDDLQIIKGSPSGKRDFIDHNIGTIDPLYLQKLIQYRRVVEQRNFLLRSGRARNNDSFQIWNESFYQYGAEVLARRIGLLKKYIPLVRKTYAGITGGREELDMKYLSTLKITEKTDMEQIIMEFKSEGKNRQQEELYKRQTIFGPHRDDIIFLINNKDARYYASQGQIRSIILALKTAQIDLYFYEYGESPILLLDDVLMELDEQRQRYLLMLIVNNNVQSFITTTELTGKIGHYANRVYLINNGQLREVI</sequence>
<comment type="function">
    <text evidence="12 13">The RecF protein is involved in DNA metabolism; it is required for DNA replication and normal SOS inducibility. RecF binds preferentially to single-stranded, linear DNA. It also seems to bind ATP.</text>
</comment>
<dbReference type="GO" id="GO:0005737">
    <property type="term" value="C:cytoplasm"/>
    <property type="evidence" value="ECO:0007669"/>
    <property type="project" value="UniProtKB-SubCell"/>
</dbReference>
<evidence type="ECO:0000313" key="15">
    <source>
        <dbReference type="EMBL" id="TYO96415.1"/>
    </source>
</evidence>
<evidence type="ECO:0000256" key="5">
    <source>
        <dbReference type="ARBA" id="ARBA00022705"/>
    </source>
</evidence>
<dbReference type="InterPro" id="IPR003395">
    <property type="entry name" value="RecF/RecN/SMC_N"/>
</dbReference>
<evidence type="ECO:0000256" key="9">
    <source>
        <dbReference type="ARBA" id="ARBA00023125"/>
    </source>
</evidence>
<evidence type="ECO:0000256" key="7">
    <source>
        <dbReference type="ARBA" id="ARBA00022763"/>
    </source>
</evidence>
<evidence type="ECO:0000256" key="2">
    <source>
        <dbReference type="ARBA" id="ARBA00008016"/>
    </source>
</evidence>
<dbReference type="Gene3D" id="3.40.50.300">
    <property type="entry name" value="P-loop containing nucleotide triphosphate hydrolases"/>
    <property type="match status" value="1"/>
</dbReference>
<evidence type="ECO:0000313" key="16">
    <source>
        <dbReference type="Proteomes" id="UP000323166"/>
    </source>
</evidence>
<dbReference type="Pfam" id="PF02463">
    <property type="entry name" value="SMC_N"/>
    <property type="match status" value="1"/>
</dbReference>
<evidence type="ECO:0000256" key="11">
    <source>
        <dbReference type="ARBA" id="ARBA00023236"/>
    </source>
</evidence>
<keyword evidence="4 12" id="KW-0963">Cytoplasm</keyword>
<comment type="similarity">
    <text evidence="2 12 13">Belongs to the RecF family.</text>
</comment>
<evidence type="ECO:0000256" key="6">
    <source>
        <dbReference type="ARBA" id="ARBA00022741"/>
    </source>
</evidence>
<name>A0A5S4ZUM4_9FIRM</name>
<proteinExistence type="inferred from homology"/>
<evidence type="ECO:0000259" key="14">
    <source>
        <dbReference type="Pfam" id="PF02463"/>
    </source>
</evidence>
<dbReference type="GO" id="GO:0006260">
    <property type="term" value="P:DNA replication"/>
    <property type="evidence" value="ECO:0007669"/>
    <property type="project" value="UniProtKB-UniRule"/>
</dbReference>
<dbReference type="PANTHER" id="PTHR32182">
    <property type="entry name" value="DNA REPLICATION AND REPAIR PROTEIN RECF"/>
    <property type="match status" value="1"/>
</dbReference>
<dbReference type="EMBL" id="VNHM01000004">
    <property type="protein sequence ID" value="TYO96415.1"/>
    <property type="molecule type" value="Genomic_DNA"/>
</dbReference>